<evidence type="ECO:0000256" key="5">
    <source>
        <dbReference type="ARBA" id="ARBA00005520"/>
    </source>
</evidence>
<dbReference type="Pfam" id="PF00926">
    <property type="entry name" value="DHBP_synthase"/>
    <property type="match status" value="1"/>
</dbReference>
<dbReference type="InterPro" id="IPR032677">
    <property type="entry name" value="GTP_cyclohydro_II"/>
</dbReference>
<name>A0A7J4IXX7_9ARCH</name>
<reference evidence="20" key="3">
    <citation type="submission" date="2021-05" db="EMBL/GenBank/DDBJ databases">
        <title>Protein family content uncovers lineage relationships and bacterial pathway maintenance mechanisms in DPANN archaea.</title>
        <authorList>
            <person name="Castelle C.J."/>
            <person name="Meheust R."/>
            <person name="Jaffe A.L."/>
            <person name="Seitz K."/>
            <person name="Gong X."/>
            <person name="Baker B.J."/>
            <person name="Banfield J.F."/>
        </authorList>
    </citation>
    <scope>NUCLEOTIDE SEQUENCE</scope>
    <source>
        <strain evidence="20">RIFCSPHIGHO2_01_FULL_GW2011_AR10_43_9</strain>
    </source>
</reference>
<dbReference type="HAMAP" id="MF_01283">
    <property type="entry name" value="RibBA"/>
    <property type="match status" value="1"/>
</dbReference>
<evidence type="ECO:0000256" key="4">
    <source>
        <dbReference type="ARBA" id="ARBA00004853"/>
    </source>
</evidence>
<dbReference type="HAMAP" id="MF_00179">
    <property type="entry name" value="RibA"/>
    <property type="match status" value="1"/>
</dbReference>
<dbReference type="EC" id="3.5.4.25" evidence="6"/>
<evidence type="ECO:0000256" key="15">
    <source>
        <dbReference type="ARBA" id="ARBA00023239"/>
    </source>
</evidence>
<comment type="cofactor">
    <cofactor evidence="3">
        <name>Zn(2+)</name>
        <dbReference type="ChEBI" id="CHEBI:29105"/>
    </cofactor>
</comment>
<dbReference type="Gene3D" id="3.40.50.10990">
    <property type="entry name" value="GTP cyclohydrolase II"/>
    <property type="match status" value="1"/>
</dbReference>
<evidence type="ECO:0000256" key="7">
    <source>
        <dbReference type="ARBA" id="ARBA00022619"/>
    </source>
</evidence>
<evidence type="ECO:0000256" key="16">
    <source>
        <dbReference type="ARBA" id="ARBA00023268"/>
    </source>
</evidence>
<evidence type="ECO:0000256" key="2">
    <source>
        <dbReference type="ARBA" id="ARBA00001946"/>
    </source>
</evidence>
<evidence type="ECO:0000313" key="20">
    <source>
        <dbReference type="EMBL" id="MBS3059290.1"/>
    </source>
</evidence>
<evidence type="ECO:0000256" key="6">
    <source>
        <dbReference type="ARBA" id="ARBA00012762"/>
    </source>
</evidence>
<dbReference type="InterPro" id="IPR016299">
    <property type="entry name" value="Riboflavin_synth_RibBA"/>
</dbReference>
<organism evidence="19 21">
    <name type="scientific">Candidatus Iainarchaeum sp</name>
    <dbReference type="NCBI Taxonomy" id="3101447"/>
    <lineage>
        <taxon>Archaea</taxon>
        <taxon>Candidatus Iainarchaeota</taxon>
        <taxon>Candidatus Iainarchaeia</taxon>
        <taxon>Candidatus Iainarchaeales</taxon>
        <taxon>Candidatus Iainarchaeaceae</taxon>
        <taxon>Candidatus Iainarchaeum</taxon>
    </lineage>
</organism>
<comment type="pathway">
    <text evidence="4">Cofactor biosynthesis; riboflavin biosynthesis; 5-amino-6-(D-ribitylamino)uracil from GTP: step 1/4.</text>
</comment>
<dbReference type="EMBL" id="JAGVWF010000035">
    <property type="protein sequence ID" value="MBS3059290.1"/>
    <property type="molecule type" value="Genomic_DNA"/>
</dbReference>
<keyword evidence="14" id="KW-0464">Manganese</keyword>
<keyword evidence="16" id="KW-0511">Multifunctional enzyme</keyword>
<evidence type="ECO:0000313" key="19">
    <source>
        <dbReference type="EMBL" id="HIH07826.1"/>
    </source>
</evidence>
<dbReference type="Proteomes" id="UP000577419">
    <property type="component" value="Unassembled WGS sequence"/>
</dbReference>
<keyword evidence="13" id="KW-0342">GTP-binding</keyword>
<dbReference type="InterPro" id="IPR000422">
    <property type="entry name" value="DHBP_synthase_RibB"/>
</dbReference>
<dbReference type="FunFam" id="3.90.870.10:FF:000001">
    <property type="entry name" value="Riboflavin biosynthesis protein RibBA"/>
    <property type="match status" value="1"/>
</dbReference>
<dbReference type="SUPFAM" id="SSF142695">
    <property type="entry name" value="RibA-like"/>
    <property type="match status" value="1"/>
</dbReference>
<accession>A0A7J4IXX7</accession>
<dbReference type="InterPro" id="IPR036144">
    <property type="entry name" value="RibA-like_sf"/>
</dbReference>
<dbReference type="Gene3D" id="3.90.870.10">
    <property type="entry name" value="DHBP synthase"/>
    <property type="match status" value="1"/>
</dbReference>
<dbReference type="InterPro" id="IPR000926">
    <property type="entry name" value="RibA"/>
</dbReference>
<dbReference type="NCBIfam" id="TIGR00506">
    <property type="entry name" value="ribB"/>
    <property type="match status" value="1"/>
</dbReference>
<evidence type="ECO:0000256" key="11">
    <source>
        <dbReference type="ARBA" id="ARBA00022833"/>
    </source>
</evidence>
<comment type="cofactor">
    <cofactor evidence="2">
        <name>Mg(2+)</name>
        <dbReference type="ChEBI" id="CHEBI:18420"/>
    </cofactor>
</comment>
<keyword evidence="10 19" id="KW-0378">Hydrolase</keyword>
<dbReference type="GO" id="GO:0008686">
    <property type="term" value="F:3,4-dihydroxy-2-butanone-4-phosphate synthase activity"/>
    <property type="evidence" value="ECO:0007669"/>
    <property type="project" value="InterPro"/>
</dbReference>
<keyword evidence="11" id="KW-0862">Zinc</keyword>
<reference evidence="21" key="1">
    <citation type="journal article" date="2020" name="bioRxiv">
        <title>A rank-normalized archaeal taxonomy based on genome phylogeny resolves widespread incomplete and uneven classifications.</title>
        <authorList>
            <person name="Rinke C."/>
            <person name="Chuvochina M."/>
            <person name="Mussig A.J."/>
            <person name="Chaumeil P.-A."/>
            <person name="Waite D.W."/>
            <person name="Whitman W.B."/>
            <person name="Parks D.H."/>
            <person name="Hugenholtz P."/>
        </authorList>
    </citation>
    <scope>NUCLEOTIDE SEQUENCE [LARGE SCALE GENOMIC DNA]</scope>
</reference>
<dbReference type="GO" id="GO:0009231">
    <property type="term" value="P:riboflavin biosynthetic process"/>
    <property type="evidence" value="ECO:0007669"/>
    <property type="project" value="UniProtKB-UniPathway"/>
</dbReference>
<proteinExistence type="inferred from homology"/>
<keyword evidence="15" id="KW-0456">Lyase</keyword>
<evidence type="ECO:0000256" key="14">
    <source>
        <dbReference type="ARBA" id="ARBA00023211"/>
    </source>
</evidence>
<evidence type="ECO:0000256" key="13">
    <source>
        <dbReference type="ARBA" id="ARBA00023134"/>
    </source>
</evidence>
<dbReference type="GO" id="GO:0046872">
    <property type="term" value="F:metal ion binding"/>
    <property type="evidence" value="ECO:0007669"/>
    <property type="project" value="UniProtKB-KW"/>
</dbReference>
<dbReference type="CDD" id="cd00641">
    <property type="entry name" value="GTP_cyclohydro2"/>
    <property type="match status" value="1"/>
</dbReference>
<keyword evidence="7" id="KW-0686">Riboflavin biosynthesis</keyword>
<dbReference type="PANTHER" id="PTHR21327:SF18">
    <property type="entry name" value="3,4-DIHYDROXY-2-BUTANONE 4-PHOSPHATE SYNTHASE"/>
    <property type="match status" value="1"/>
</dbReference>
<dbReference type="NCBIfam" id="TIGR00505">
    <property type="entry name" value="ribA"/>
    <property type="match status" value="1"/>
</dbReference>
<dbReference type="GO" id="GO:0005829">
    <property type="term" value="C:cytosol"/>
    <property type="evidence" value="ECO:0007669"/>
    <property type="project" value="TreeGrafter"/>
</dbReference>
<dbReference type="GO" id="GO:0005525">
    <property type="term" value="F:GTP binding"/>
    <property type="evidence" value="ECO:0007669"/>
    <property type="project" value="UniProtKB-KW"/>
</dbReference>
<dbReference type="AlphaFoldDB" id="A0A7J4IXX7"/>
<evidence type="ECO:0000256" key="12">
    <source>
        <dbReference type="ARBA" id="ARBA00022842"/>
    </source>
</evidence>
<evidence type="ECO:0000256" key="17">
    <source>
        <dbReference type="ARBA" id="ARBA00049295"/>
    </source>
</evidence>
<gene>
    <name evidence="19" type="primary">ribA</name>
    <name evidence="19" type="ORF">HA237_00480</name>
    <name evidence="20" type="ORF">J4224_02585</name>
</gene>
<dbReference type="UniPathway" id="UPA00275">
    <property type="reaction ID" value="UER00400"/>
</dbReference>
<evidence type="ECO:0000259" key="18">
    <source>
        <dbReference type="Pfam" id="PF00925"/>
    </source>
</evidence>
<feature type="domain" description="GTP cyclohydrolase II" evidence="18">
    <location>
        <begin position="207"/>
        <end position="374"/>
    </location>
</feature>
<reference evidence="20" key="2">
    <citation type="submission" date="2021-03" db="EMBL/GenBank/DDBJ databases">
        <authorList>
            <person name="Jaffe A."/>
        </authorList>
    </citation>
    <scope>NUCLEOTIDE SEQUENCE</scope>
    <source>
        <strain evidence="20">RIFCSPHIGHO2_01_FULL_GW2011_AR10_43_9</strain>
    </source>
</reference>
<dbReference type="SUPFAM" id="SSF55821">
    <property type="entry name" value="YrdC/RibB"/>
    <property type="match status" value="1"/>
</dbReference>
<sequence length="398" mass="44041">METKFNSIEEASRELKSGKLVVLVDDEHRENEGDLVLAAELASEEKINFIIKEARGLMCIPITEGKAAQLGLRKMIENTDRFETPFTVSVDAKTASTGVSVKDRLKTINAIVSDSTVPEELVKPGHLFPLVSKKGGVLHRAGHTEGAIDLMKIAVLKPVAVIAEIMNDDGSMARLPDLLKFREKHGLMIVALKDLIRYRLKEESLIERVAATSIPTEFGAFEAVGFKDKVYGEEYIALVKGKVSGEKNVLVRVHSGCLTGDVFHSHRCDCNAQLHESLRVIEREGKGALLYIMHHEGRGIGLLNKLKAYELQDKGLDTVEANLKLGFKMDERDYGIGAQILRELGLTSIRLLTNNPKKLSALKGYGLEVTEMVPIKTTPTTFNKSYLLTKKQKMGHLL</sequence>
<dbReference type="PANTHER" id="PTHR21327">
    <property type="entry name" value="GTP CYCLOHYDROLASE II-RELATED"/>
    <property type="match status" value="1"/>
</dbReference>
<dbReference type="PIRSF" id="PIRSF001259">
    <property type="entry name" value="RibA"/>
    <property type="match status" value="1"/>
</dbReference>
<comment type="cofactor">
    <cofactor evidence="1">
        <name>Mn(2+)</name>
        <dbReference type="ChEBI" id="CHEBI:29035"/>
    </cofactor>
</comment>
<dbReference type="FunFam" id="3.40.50.10990:FF:000001">
    <property type="entry name" value="Riboflavin biosynthesis protein RibBA"/>
    <property type="match status" value="1"/>
</dbReference>
<evidence type="ECO:0000256" key="10">
    <source>
        <dbReference type="ARBA" id="ARBA00022801"/>
    </source>
</evidence>
<keyword evidence="12" id="KW-0460">Magnesium</keyword>
<dbReference type="Proteomes" id="UP000683213">
    <property type="component" value="Unassembled WGS sequence"/>
</dbReference>
<keyword evidence="9" id="KW-0547">Nucleotide-binding</keyword>
<comment type="caution">
    <text evidence="19">The sequence shown here is derived from an EMBL/GenBank/DDBJ whole genome shotgun (WGS) entry which is preliminary data.</text>
</comment>
<comment type="catalytic activity">
    <reaction evidence="17">
        <text>GTP + 4 H2O = 2,5-diamino-6-hydroxy-4-(5-phosphoribosylamino)-pyrimidine + formate + 2 phosphate + 3 H(+)</text>
        <dbReference type="Rhea" id="RHEA:23704"/>
        <dbReference type="ChEBI" id="CHEBI:15377"/>
        <dbReference type="ChEBI" id="CHEBI:15378"/>
        <dbReference type="ChEBI" id="CHEBI:15740"/>
        <dbReference type="ChEBI" id="CHEBI:37565"/>
        <dbReference type="ChEBI" id="CHEBI:43474"/>
        <dbReference type="ChEBI" id="CHEBI:58614"/>
        <dbReference type="EC" id="3.5.4.25"/>
    </reaction>
</comment>
<evidence type="ECO:0000256" key="3">
    <source>
        <dbReference type="ARBA" id="ARBA00001947"/>
    </source>
</evidence>
<dbReference type="NCBIfam" id="NF001591">
    <property type="entry name" value="PRK00393.1"/>
    <property type="match status" value="1"/>
</dbReference>
<evidence type="ECO:0000256" key="8">
    <source>
        <dbReference type="ARBA" id="ARBA00022723"/>
    </source>
</evidence>
<evidence type="ECO:0000256" key="9">
    <source>
        <dbReference type="ARBA" id="ARBA00022741"/>
    </source>
</evidence>
<keyword evidence="8" id="KW-0479">Metal-binding</keyword>
<dbReference type="EMBL" id="DUFG01000004">
    <property type="protein sequence ID" value="HIH07826.1"/>
    <property type="molecule type" value="Genomic_DNA"/>
</dbReference>
<dbReference type="InterPro" id="IPR017945">
    <property type="entry name" value="DHBP_synth_RibB-like_a/b_dom"/>
</dbReference>
<evidence type="ECO:0000256" key="1">
    <source>
        <dbReference type="ARBA" id="ARBA00001936"/>
    </source>
</evidence>
<protein>
    <recommendedName>
        <fullName evidence="6">GTP cyclohydrolase II</fullName>
        <ecNumber evidence="6">3.5.4.25</ecNumber>
    </recommendedName>
</protein>
<comment type="similarity">
    <text evidence="5">In the N-terminal section; belongs to the DHBP synthase family.</text>
</comment>
<dbReference type="GO" id="GO:0003935">
    <property type="term" value="F:GTP cyclohydrolase II activity"/>
    <property type="evidence" value="ECO:0007669"/>
    <property type="project" value="UniProtKB-EC"/>
</dbReference>
<dbReference type="Pfam" id="PF00925">
    <property type="entry name" value="GTP_cyclohydro2"/>
    <property type="match status" value="1"/>
</dbReference>
<evidence type="ECO:0000313" key="21">
    <source>
        <dbReference type="Proteomes" id="UP000577419"/>
    </source>
</evidence>